<dbReference type="EMBL" id="MDSU01000001">
    <property type="protein sequence ID" value="OSS42929.1"/>
    <property type="molecule type" value="Genomic_DNA"/>
</dbReference>
<reference evidence="1 2" key="1">
    <citation type="journal article" date="2017" name="Front. Microbiol.">
        <title>Genome Sequence of Desulfurella amilsii Strain TR1 and Comparative Genomics of Desulfurellaceae Family.</title>
        <authorList>
            <person name="Florentino A.P."/>
            <person name="Stams A.J."/>
            <person name="Sanchez-Andrea I."/>
        </authorList>
    </citation>
    <scope>NUCLEOTIDE SEQUENCE [LARGE SCALE GENOMIC DNA]</scope>
    <source>
        <strain evidence="1 2">TR1</strain>
    </source>
</reference>
<organism evidence="1 2">
    <name type="scientific">Desulfurella amilsii</name>
    <dbReference type="NCBI Taxonomy" id="1562698"/>
    <lineage>
        <taxon>Bacteria</taxon>
        <taxon>Pseudomonadati</taxon>
        <taxon>Campylobacterota</taxon>
        <taxon>Desulfurellia</taxon>
        <taxon>Desulfurellales</taxon>
        <taxon>Desulfurellaceae</taxon>
        <taxon>Desulfurella</taxon>
    </lineage>
</organism>
<keyword evidence="2" id="KW-1185">Reference proteome</keyword>
<evidence type="ECO:0000313" key="1">
    <source>
        <dbReference type="EMBL" id="OSS42929.1"/>
    </source>
</evidence>
<dbReference type="STRING" id="1562698.DESAMIL20_37"/>
<name>A0A1X4XZF6_9BACT</name>
<dbReference type="Proteomes" id="UP000194141">
    <property type="component" value="Unassembled WGS sequence"/>
</dbReference>
<protein>
    <submittedName>
        <fullName evidence="1">Uncharacterized protein</fullName>
    </submittedName>
</protein>
<evidence type="ECO:0000313" key="2">
    <source>
        <dbReference type="Proteomes" id="UP000194141"/>
    </source>
</evidence>
<gene>
    <name evidence="1" type="ORF">DESAMIL20_37</name>
</gene>
<accession>A0A1X4XZF6</accession>
<comment type="caution">
    <text evidence="1">The sequence shown here is derived from an EMBL/GenBank/DDBJ whole genome shotgun (WGS) entry which is preliminary data.</text>
</comment>
<proteinExistence type="predicted"/>
<sequence length="40" mass="5094">MTSKKITRFFEYNKYYSFFQIKKLAKKLRFILTFFLRAIY</sequence>
<dbReference type="AlphaFoldDB" id="A0A1X4XZF6"/>